<sequence>MLVSRRYLLYQVFFSDVGREDISKRRAAIMPLLRQQQQHCGRIVHANPHDHELGEGADGSVPAGNCRYLHGKPSQDFLAGRIVAAEGGASPILVSGN</sequence>
<organism evidence="1 2">
    <name type="scientific">Dioscorea alata</name>
    <name type="common">Purple yam</name>
    <dbReference type="NCBI Taxonomy" id="55571"/>
    <lineage>
        <taxon>Eukaryota</taxon>
        <taxon>Viridiplantae</taxon>
        <taxon>Streptophyta</taxon>
        <taxon>Embryophyta</taxon>
        <taxon>Tracheophyta</taxon>
        <taxon>Spermatophyta</taxon>
        <taxon>Magnoliopsida</taxon>
        <taxon>Liliopsida</taxon>
        <taxon>Dioscoreales</taxon>
        <taxon>Dioscoreaceae</taxon>
        <taxon>Dioscorea</taxon>
    </lineage>
</organism>
<name>A0ACB7UDV9_DIOAL</name>
<dbReference type="Proteomes" id="UP000827976">
    <property type="component" value="Chromosome 17"/>
</dbReference>
<reference evidence="2" key="1">
    <citation type="journal article" date="2022" name="Nat. Commun.">
        <title>Chromosome evolution and the genetic basis of agronomically important traits in greater yam.</title>
        <authorList>
            <person name="Bredeson J.V."/>
            <person name="Lyons J.B."/>
            <person name="Oniyinde I.O."/>
            <person name="Okereke N.R."/>
            <person name="Kolade O."/>
            <person name="Nnabue I."/>
            <person name="Nwadili C.O."/>
            <person name="Hribova E."/>
            <person name="Parker M."/>
            <person name="Nwogha J."/>
            <person name="Shu S."/>
            <person name="Carlson J."/>
            <person name="Kariba R."/>
            <person name="Muthemba S."/>
            <person name="Knop K."/>
            <person name="Barton G.J."/>
            <person name="Sherwood A.V."/>
            <person name="Lopez-Montes A."/>
            <person name="Asiedu R."/>
            <person name="Jamnadass R."/>
            <person name="Muchugi A."/>
            <person name="Goodstein D."/>
            <person name="Egesi C.N."/>
            <person name="Featherston J."/>
            <person name="Asfaw A."/>
            <person name="Simpson G.G."/>
            <person name="Dolezel J."/>
            <person name="Hendre P.S."/>
            <person name="Van Deynze A."/>
            <person name="Kumar P.L."/>
            <person name="Obidiegwu J.E."/>
            <person name="Bhattacharjee R."/>
            <person name="Rokhsar D.S."/>
        </authorList>
    </citation>
    <scope>NUCLEOTIDE SEQUENCE [LARGE SCALE GENOMIC DNA]</scope>
    <source>
        <strain evidence="2">cv. TDa95/00328</strain>
    </source>
</reference>
<proteinExistence type="predicted"/>
<evidence type="ECO:0000313" key="1">
    <source>
        <dbReference type="EMBL" id="KAH7658488.1"/>
    </source>
</evidence>
<gene>
    <name evidence="1" type="ORF">IHE45_17G091200</name>
</gene>
<accession>A0ACB7UDV9</accession>
<evidence type="ECO:0000313" key="2">
    <source>
        <dbReference type="Proteomes" id="UP000827976"/>
    </source>
</evidence>
<keyword evidence="2" id="KW-1185">Reference proteome</keyword>
<comment type="caution">
    <text evidence="1">The sequence shown here is derived from an EMBL/GenBank/DDBJ whole genome shotgun (WGS) entry which is preliminary data.</text>
</comment>
<protein>
    <submittedName>
        <fullName evidence="1">Uncharacterized protein</fullName>
    </submittedName>
</protein>
<dbReference type="EMBL" id="CM037027">
    <property type="protein sequence ID" value="KAH7658488.1"/>
    <property type="molecule type" value="Genomic_DNA"/>
</dbReference>